<feature type="compositionally biased region" description="Acidic residues" evidence="1">
    <location>
        <begin position="454"/>
        <end position="467"/>
    </location>
</feature>
<dbReference type="OrthoDB" id="2977567at2759"/>
<dbReference type="STRING" id="71717.A0A4Y7SFT5"/>
<dbReference type="Proteomes" id="UP000298030">
    <property type="component" value="Unassembled WGS sequence"/>
</dbReference>
<evidence type="ECO:0000313" key="3">
    <source>
        <dbReference type="Proteomes" id="UP000298030"/>
    </source>
</evidence>
<proteinExistence type="predicted"/>
<organism evidence="2 3">
    <name type="scientific">Coprinellus micaceus</name>
    <name type="common">Glistening ink-cap mushroom</name>
    <name type="synonym">Coprinus micaceus</name>
    <dbReference type="NCBI Taxonomy" id="71717"/>
    <lineage>
        <taxon>Eukaryota</taxon>
        <taxon>Fungi</taxon>
        <taxon>Dikarya</taxon>
        <taxon>Basidiomycota</taxon>
        <taxon>Agaricomycotina</taxon>
        <taxon>Agaricomycetes</taxon>
        <taxon>Agaricomycetidae</taxon>
        <taxon>Agaricales</taxon>
        <taxon>Agaricineae</taxon>
        <taxon>Psathyrellaceae</taxon>
        <taxon>Coprinellus</taxon>
    </lineage>
</organism>
<reference evidence="2 3" key="1">
    <citation type="journal article" date="2019" name="Nat. Ecol. Evol.">
        <title>Megaphylogeny resolves global patterns of mushroom evolution.</title>
        <authorList>
            <person name="Varga T."/>
            <person name="Krizsan K."/>
            <person name="Foldi C."/>
            <person name="Dima B."/>
            <person name="Sanchez-Garcia M."/>
            <person name="Sanchez-Ramirez S."/>
            <person name="Szollosi G.J."/>
            <person name="Szarkandi J.G."/>
            <person name="Papp V."/>
            <person name="Albert L."/>
            <person name="Andreopoulos W."/>
            <person name="Angelini C."/>
            <person name="Antonin V."/>
            <person name="Barry K.W."/>
            <person name="Bougher N.L."/>
            <person name="Buchanan P."/>
            <person name="Buyck B."/>
            <person name="Bense V."/>
            <person name="Catcheside P."/>
            <person name="Chovatia M."/>
            <person name="Cooper J."/>
            <person name="Damon W."/>
            <person name="Desjardin D."/>
            <person name="Finy P."/>
            <person name="Geml J."/>
            <person name="Haridas S."/>
            <person name="Hughes K."/>
            <person name="Justo A."/>
            <person name="Karasinski D."/>
            <person name="Kautmanova I."/>
            <person name="Kiss B."/>
            <person name="Kocsube S."/>
            <person name="Kotiranta H."/>
            <person name="LaButti K.M."/>
            <person name="Lechner B.E."/>
            <person name="Liimatainen K."/>
            <person name="Lipzen A."/>
            <person name="Lukacs Z."/>
            <person name="Mihaltcheva S."/>
            <person name="Morgado L.N."/>
            <person name="Niskanen T."/>
            <person name="Noordeloos M.E."/>
            <person name="Ohm R.A."/>
            <person name="Ortiz-Santana B."/>
            <person name="Ovrebo C."/>
            <person name="Racz N."/>
            <person name="Riley R."/>
            <person name="Savchenko A."/>
            <person name="Shiryaev A."/>
            <person name="Soop K."/>
            <person name="Spirin V."/>
            <person name="Szebenyi C."/>
            <person name="Tomsovsky M."/>
            <person name="Tulloss R.E."/>
            <person name="Uehling J."/>
            <person name="Grigoriev I.V."/>
            <person name="Vagvolgyi C."/>
            <person name="Papp T."/>
            <person name="Martin F.M."/>
            <person name="Miettinen O."/>
            <person name="Hibbett D.S."/>
            <person name="Nagy L.G."/>
        </authorList>
    </citation>
    <scope>NUCLEOTIDE SEQUENCE [LARGE SCALE GENOMIC DNA]</scope>
    <source>
        <strain evidence="2 3">FP101781</strain>
    </source>
</reference>
<accession>A0A4Y7SFT5</accession>
<feature type="compositionally biased region" description="Basic and acidic residues" evidence="1">
    <location>
        <begin position="468"/>
        <end position="480"/>
    </location>
</feature>
<feature type="compositionally biased region" description="Acidic residues" evidence="1">
    <location>
        <begin position="481"/>
        <end position="494"/>
    </location>
</feature>
<comment type="caution">
    <text evidence="2">The sequence shown here is derived from an EMBL/GenBank/DDBJ whole genome shotgun (WGS) entry which is preliminary data.</text>
</comment>
<feature type="compositionally biased region" description="Polar residues" evidence="1">
    <location>
        <begin position="555"/>
        <end position="567"/>
    </location>
</feature>
<name>A0A4Y7SFT5_COPMI</name>
<dbReference type="EMBL" id="QPFP01000134">
    <property type="protein sequence ID" value="TEB20656.1"/>
    <property type="molecule type" value="Genomic_DNA"/>
</dbReference>
<feature type="region of interest" description="Disordered" evidence="1">
    <location>
        <begin position="453"/>
        <end position="748"/>
    </location>
</feature>
<feature type="region of interest" description="Disordered" evidence="1">
    <location>
        <begin position="1"/>
        <end position="99"/>
    </location>
</feature>
<evidence type="ECO:0000313" key="2">
    <source>
        <dbReference type="EMBL" id="TEB20656.1"/>
    </source>
</evidence>
<feature type="compositionally biased region" description="Polar residues" evidence="1">
    <location>
        <begin position="669"/>
        <end position="679"/>
    </location>
</feature>
<gene>
    <name evidence="2" type="ORF">FA13DRAFT_1800724</name>
</gene>
<keyword evidence="3" id="KW-1185">Reference proteome</keyword>
<evidence type="ECO:0000256" key="1">
    <source>
        <dbReference type="SAM" id="MobiDB-lite"/>
    </source>
</evidence>
<dbReference type="AlphaFoldDB" id="A0A4Y7SFT5"/>
<sequence>MPLGRMPRAASYQYNFDDPNSSQEIEEQSTREGTDFEVSDQSNSGDDGSLSPVAGTQQHRYGDLGPHRAPPPQDRHAPRPAEPSSRQGALGGRSHSNSNLQHSADAIALLQERGDYFNRLAKQHQLRANEAGQKIQALEMKNQQLENQLKQAARGRPAKGQSKVNTKAQREGAPDARLNDTKPIIADTGRQFFALYEPFPESWWWQGLKPTANIMEPMRHHKDHKDLFKECIRAELWSLVPPALHQHIALSKGFQKDFVTAGRGWIRTQIMNFRRDTAPWIFSDLSHLAHLYHKEAYQERARNAEFQRKVTWPDDLVAGKKRKFLLLPMHFPGGKRNMQMLIRSMLFGRTTVEHGNAENPNWRPQASGNGLKWNLKKVTPGLVALACTIGAYVHMGDKKLDQVGPQTGFNYYGAFALYKSIINEPLCLGGAEEKWALDLLAWLNGLVFPREGPAEDEDEDCESIDEKEEARLGRMVRRDMEESENEEDRSEEGVEGGFEHRGSEELPPDSEYEDFPAHAGDLSFSWDDSDGGGGVAGDKSHAPCPIPQSKESRPVGTSQHSTKSAHTTPHFEDEVDDEFIVVNSTAIPPLPRKKQPPAHKDSGGRTGAPATQPTGKKKGKATAPSTRDKAISLELDIEAVVAPPKKKVKASTKKKSEGALDPTELAATLDNSSTYNPTSDIPPPKGARKKKGAGTVQPAASGSTTLPPLPGERATEGQLEEPIIPKKRGTKSKNAATATRKQPPRSRS</sequence>
<protein>
    <submittedName>
        <fullName evidence="2">Uncharacterized protein</fullName>
    </submittedName>
</protein>
<feature type="region of interest" description="Disordered" evidence="1">
    <location>
        <begin position="152"/>
        <end position="175"/>
    </location>
</feature>
<feature type="compositionally biased region" description="Basic residues" evidence="1">
    <location>
        <begin position="644"/>
        <end position="653"/>
    </location>
</feature>
<feature type="compositionally biased region" description="Polar residues" evidence="1">
    <location>
        <begin position="12"/>
        <end position="23"/>
    </location>
</feature>